<evidence type="ECO:0000256" key="10">
    <source>
        <dbReference type="ARBA" id="ARBA00031353"/>
    </source>
</evidence>
<dbReference type="EMBL" id="BEWI01000032">
    <property type="protein sequence ID" value="GAY24551.1"/>
    <property type="molecule type" value="Genomic_DNA"/>
</dbReference>
<gene>
    <name evidence="15" type="ORF">SFOMI_5131</name>
</gene>
<dbReference type="SUPFAM" id="SSF56059">
    <property type="entry name" value="Glutathione synthetase ATP-binding domain-like"/>
    <property type="match status" value="1"/>
</dbReference>
<dbReference type="InterPro" id="IPR004101">
    <property type="entry name" value="Mur_ligase_C"/>
</dbReference>
<evidence type="ECO:0000256" key="1">
    <source>
        <dbReference type="ARBA" id="ARBA00003184"/>
    </source>
</evidence>
<evidence type="ECO:0000256" key="3">
    <source>
        <dbReference type="ARBA" id="ARBA00011738"/>
    </source>
</evidence>
<comment type="caution">
    <text evidence="15">The sequence shown here is derived from an EMBL/GenBank/DDBJ whole genome shotgun (WGS) entry which is preliminary data.</text>
</comment>
<evidence type="ECO:0000256" key="13">
    <source>
        <dbReference type="PROSITE-ProRule" id="PRU00409"/>
    </source>
</evidence>
<dbReference type="Pfam" id="PF18921">
    <property type="entry name" value="Cyanophycin_syn"/>
    <property type="match status" value="1"/>
</dbReference>
<proteinExistence type="inferred from homology"/>
<keyword evidence="8 13" id="KW-0547">Nucleotide-binding</keyword>
<evidence type="ECO:0000313" key="15">
    <source>
        <dbReference type="EMBL" id="GAY24551.1"/>
    </source>
</evidence>
<evidence type="ECO:0000256" key="4">
    <source>
        <dbReference type="ARBA" id="ARBA00012968"/>
    </source>
</evidence>
<dbReference type="SUPFAM" id="SSF53244">
    <property type="entry name" value="MurD-like peptide ligases, peptide-binding domain"/>
    <property type="match status" value="1"/>
</dbReference>
<dbReference type="InterPro" id="IPR011761">
    <property type="entry name" value="ATP-grasp"/>
</dbReference>
<dbReference type="SUPFAM" id="SSF53623">
    <property type="entry name" value="MurD-like peptide ligases, catalytic domain"/>
    <property type="match status" value="1"/>
</dbReference>
<dbReference type="NCBIfam" id="TIGR02068">
    <property type="entry name" value="cya_phycin_syn"/>
    <property type="match status" value="1"/>
</dbReference>
<dbReference type="GO" id="GO:0004326">
    <property type="term" value="F:tetrahydrofolylpolyglutamate synthase activity"/>
    <property type="evidence" value="ECO:0007669"/>
    <property type="project" value="InterPro"/>
</dbReference>
<dbReference type="PANTHER" id="PTHR23135">
    <property type="entry name" value="MUR LIGASE FAMILY MEMBER"/>
    <property type="match status" value="1"/>
</dbReference>
<dbReference type="PANTHER" id="PTHR23135:SF18">
    <property type="entry name" value="CYANOPHYCIN SYNTHETASE"/>
    <property type="match status" value="1"/>
</dbReference>
<dbReference type="GO" id="GO:0005524">
    <property type="term" value="F:ATP binding"/>
    <property type="evidence" value="ECO:0007669"/>
    <property type="project" value="UniProtKB-UniRule"/>
</dbReference>
<dbReference type="GO" id="GO:0071160">
    <property type="term" value="F:cyanophycin synthetase activity (L-aspartate-adding)"/>
    <property type="evidence" value="ECO:0007669"/>
    <property type="project" value="UniProtKB-EC"/>
</dbReference>
<accession>A0A292ZNT1</accession>
<evidence type="ECO:0000256" key="11">
    <source>
        <dbReference type="ARBA" id="ARBA00048094"/>
    </source>
</evidence>
<dbReference type="Proteomes" id="UP000221538">
    <property type="component" value="Unassembled WGS sequence"/>
</dbReference>
<feature type="domain" description="ATP-grasp" evidence="14">
    <location>
        <begin position="257"/>
        <end position="510"/>
    </location>
</feature>
<evidence type="ECO:0000256" key="5">
    <source>
        <dbReference type="ARBA" id="ARBA00013005"/>
    </source>
</evidence>
<dbReference type="InterPro" id="IPR018109">
    <property type="entry name" value="Folylpolyglutamate_synth_CS"/>
</dbReference>
<dbReference type="GO" id="GO:0071161">
    <property type="term" value="F:cyanophycin synthetase activity (L-arginine-adding)"/>
    <property type="evidence" value="ECO:0007669"/>
    <property type="project" value="UniProtKB-EC"/>
</dbReference>
<dbReference type="InterPro" id="IPR013221">
    <property type="entry name" value="Mur_ligase_cen"/>
</dbReference>
<dbReference type="InterPro" id="IPR011810">
    <property type="entry name" value="Cya_phycin_syn"/>
</dbReference>
<comment type="function">
    <text evidence="1">Catalyzes the ATP-dependent polymerization of arginine and aspartate to multi-L-arginyl-poly-L-aspartic acid (cyanophycin; a water-insoluble reserve polymer).</text>
</comment>
<dbReference type="EC" id="6.3.2.30" evidence="4"/>
<reference evidence="15 16" key="2">
    <citation type="journal article" date="2013" name="Environ. Sci. Technol.">
        <title>The 4-tert-butylphenol-utilizing bacterium Sphingobium fuliginis OMI can degrade bisphenols via phenolic ring hydroxylation and meta-cleavage pathway.</title>
        <authorList>
            <person name="Ogata Y."/>
            <person name="Goda S."/>
            <person name="Toyama T."/>
            <person name="Sei K."/>
            <person name="Ike M."/>
        </authorList>
    </citation>
    <scope>NUCLEOTIDE SEQUENCE [LARGE SCALE GENOMIC DNA]</scope>
    <source>
        <strain evidence="15 16">OMI</strain>
    </source>
</reference>
<comment type="similarity">
    <text evidence="2">In the C-terminal section; belongs to the MurCDEF family.</text>
</comment>
<evidence type="ECO:0000256" key="12">
    <source>
        <dbReference type="ARBA" id="ARBA00048425"/>
    </source>
</evidence>
<keyword evidence="7 15" id="KW-0436">Ligase</keyword>
<dbReference type="Pfam" id="PF02222">
    <property type="entry name" value="ATP-grasp"/>
    <property type="match status" value="1"/>
</dbReference>
<dbReference type="InterPro" id="IPR036615">
    <property type="entry name" value="Mur_ligase_C_dom_sf"/>
</dbReference>
<organism evidence="15 16">
    <name type="scientific">Sphingobium fuliginis (strain ATCC 27551)</name>
    <dbReference type="NCBI Taxonomy" id="336203"/>
    <lineage>
        <taxon>Bacteria</taxon>
        <taxon>Pseudomonadati</taxon>
        <taxon>Pseudomonadota</taxon>
        <taxon>Alphaproteobacteria</taxon>
        <taxon>Sphingomonadales</taxon>
        <taxon>Sphingomonadaceae</taxon>
        <taxon>Sphingobium</taxon>
    </lineage>
</organism>
<comment type="subunit">
    <text evidence="3">Homodimer.</text>
</comment>
<dbReference type="AlphaFoldDB" id="A0A292ZNT1"/>
<evidence type="ECO:0000256" key="7">
    <source>
        <dbReference type="ARBA" id="ARBA00022598"/>
    </source>
</evidence>
<dbReference type="GO" id="GO:0046872">
    <property type="term" value="F:metal ion binding"/>
    <property type="evidence" value="ECO:0007669"/>
    <property type="project" value="InterPro"/>
</dbReference>
<dbReference type="EC" id="6.3.2.29" evidence="5"/>
<evidence type="ECO:0000256" key="2">
    <source>
        <dbReference type="ARBA" id="ARBA00009060"/>
    </source>
</evidence>
<dbReference type="NCBIfam" id="NF010623">
    <property type="entry name" value="PRK14016.1"/>
    <property type="match status" value="1"/>
</dbReference>
<dbReference type="InterPro" id="IPR003135">
    <property type="entry name" value="ATP-grasp_carboxylate-amine"/>
</dbReference>
<dbReference type="Gene3D" id="3.40.1190.10">
    <property type="entry name" value="Mur-like, catalytic domain"/>
    <property type="match status" value="1"/>
</dbReference>
<name>A0A292ZNT1_SPHSA</name>
<dbReference type="RefSeq" id="WP_099186931.1">
    <property type="nucleotide sequence ID" value="NZ_BEWI01000032.1"/>
</dbReference>
<dbReference type="InterPro" id="IPR044019">
    <property type="entry name" value="Cyanophycin_syn_N"/>
</dbReference>
<dbReference type="InterPro" id="IPR036565">
    <property type="entry name" value="Mur-like_cat_sf"/>
</dbReference>
<protein>
    <recommendedName>
        <fullName evidence="6">Cyanophycin synthetase</fullName>
        <ecNumber evidence="5">6.3.2.29</ecNumber>
        <ecNumber evidence="4">6.3.2.30</ecNumber>
    </recommendedName>
    <alternativeName>
        <fullName evidence="10">Cyanophycin synthase</fullName>
    </alternativeName>
</protein>
<dbReference type="PROSITE" id="PS50975">
    <property type="entry name" value="ATP_GRASP"/>
    <property type="match status" value="1"/>
</dbReference>
<keyword evidence="9 13" id="KW-0067">ATP-binding</keyword>
<dbReference type="Gene3D" id="3.30.470.20">
    <property type="entry name" value="ATP-grasp fold, B domain"/>
    <property type="match status" value="2"/>
</dbReference>
<evidence type="ECO:0000259" key="14">
    <source>
        <dbReference type="PROSITE" id="PS50975"/>
    </source>
</evidence>
<dbReference type="PROSITE" id="PS01011">
    <property type="entry name" value="FOLYLPOLYGLU_SYNT_1"/>
    <property type="match status" value="1"/>
</dbReference>
<evidence type="ECO:0000256" key="6">
    <source>
        <dbReference type="ARBA" id="ARBA00022036"/>
    </source>
</evidence>
<evidence type="ECO:0000313" key="16">
    <source>
        <dbReference type="Proteomes" id="UP000221538"/>
    </source>
</evidence>
<dbReference type="Gene3D" id="3.90.190.20">
    <property type="entry name" value="Mur ligase, C-terminal domain"/>
    <property type="match status" value="1"/>
</dbReference>
<comment type="catalytic activity">
    <reaction evidence="12">
        <text>[L-4-(L-arginin-2-N-yl)aspartate](n) + L-aspartate + ATP = [L-4-(L-arginin-2-N-yl)aspartate](n)-L-aspartate + ADP + phosphate + H(+)</text>
        <dbReference type="Rhea" id="RHEA:13277"/>
        <dbReference type="Rhea" id="RHEA-COMP:13728"/>
        <dbReference type="Rhea" id="RHEA-COMP:13733"/>
        <dbReference type="ChEBI" id="CHEBI:15378"/>
        <dbReference type="ChEBI" id="CHEBI:29991"/>
        <dbReference type="ChEBI" id="CHEBI:30616"/>
        <dbReference type="ChEBI" id="CHEBI:43474"/>
        <dbReference type="ChEBI" id="CHEBI:137986"/>
        <dbReference type="ChEBI" id="CHEBI:137990"/>
        <dbReference type="ChEBI" id="CHEBI:456216"/>
        <dbReference type="EC" id="6.3.2.29"/>
    </reaction>
</comment>
<dbReference type="Pfam" id="PF02875">
    <property type="entry name" value="Mur_ligase_C"/>
    <property type="match status" value="1"/>
</dbReference>
<evidence type="ECO:0000256" key="8">
    <source>
        <dbReference type="ARBA" id="ARBA00022741"/>
    </source>
</evidence>
<dbReference type="Pfam" id="PF08245">
    <property type="entry name" value="Mur_ligase_M"/>
    <property type="match status" value="1"/>
</dbReference>
<comment type="catalytic activity">
    <reaction evidence="11">
        <text>[L-4-(L-arginin-2-N-yl)aspartate](n)-L-aspartate + L-arginine + ATP = [L-4-(L-arginin-2-N-yl)aspartate](n+1) + ADP + phosphate + H(+)</text>
        <dbReference type="Rhea" id="RHEA:23888"/>
        <dbReference type="Rhea" id="RHEA-COMP:13732"/>
        <dbReference type="Rhea" id="RHEA-COMP:13733"/>
        <dbReference type="ChEBI" id="CHEBI:15378"/>
        <dbReference type="ChEBI" id="CHEBI:30616"/>
        <dbReference type="ChEBI" id="CHEBI:32682"/>
        <dbReference type="ChEBI" id="CHEBI:43474"/>
        <dbReference type="ChEBI" id="CHEBI:137986"/>
        <dbReference type="ChEBI" id="CHEBI:137990"/>
        <dbReference type="ChEBI" id="CHEBI:456216"/>
        <dbReference type="EC" id="6.3.2.30"/>
    </reaction>
</comment>
<sequence length="925" mass="98940">MNEIFQHATADPGAVASGPCLTVVERSLYRGAHIFGMRPMVRIQLDLGRLEAWPTDRLPLFTEQLLARLPGLANHGCSYRQAGGFVRRLHQGTWLGHVIEHVALELQTMAGSPVSRGKTRSVRGKPGFYNILFTYGDEQAGMAAGAFAIALVASLLPEGLGEVKGLEKLGVQMPADPQDADALIRSLREILRRNALGPTTASLVAAARRRGIPVTRLNEQSLIQFGYGSRQKRIRASITGDTSQIAVDIAGDKSLTKKLLDEAGLPVPRGVVVRSEEEAVGAARRLRMPLVVKPLDGNHGRGVTTQVRDEAALRAAVMRARQHGRRVIVEEQLPGDDHRILVVAGKVVAVAQRMPAEVVGDGFSTIGQLIDRVNDDPRRGRGHENALTRIVADDAMIALLAKDGMTLGTVPGAGKRVRLRDTANLSTGGTAVDRTDDIHPDNRLIAEQAAAAAGLDICGIDFLSPDIARSVRETGGGIVELNAAPGFRMHLEPSSGRARDVAGPVIDALFPRGRSSRIPIFSITGTNGKSTTVRMVGRILCQHGLNVGMTTTSGVYFNGHLLKKADASGPRSARMVLRNPSVDVAVLETARGGILREGLGYDGADVGAVLNVTADHLGLKGIDTVEALADVKGVVVENVARRGFSILNADDPMCRRIARHARGRIVWFSLEGGARMAEMLRRHLLAGGLAVTRDPDETGGTIVIHRGEERIALMPASEIPATLGGIAEFNIANALAAVAMCFAHGIPLDAIREGLRAFTSSFEESPGRLNMMERDGIRIIVDYAHNPAGLIALGQVVDRLRGAHGRAVGMVSIPGDRRDCDIVEMGQIAAGVFDEIIFREAPDGRGRPRGETNALLSQGALRAGMPNERIHRIVDEFEAVEAVLCKGRPGDLLVILPTSVEKVWRQVQQFGSPAAAGEQMVPAHV</sequence>
<evidence type="ECO:0000256" key="9">
    <source>
        <dbReference type="ARBA" id="ARBA00022840"/>
    </source>
</evidence>
<reference evidence="15 16" key="1">
    <citation type="journal article" date="2013" name="Biodegradation">
        <title>Occurrence of 4-tert-butylphenol (4-t-BP) biodegradation in an aquatic sample caused by the presence of Spirodela polyrrhiza and isolation of a 4-t-BP-utilizing bacterium.</title>
        <authorList>
            <person name="Ogata Y."/>
            <person name="Toyama T."/>
            <person name="Yu N."/>
            <person name="Wang X."/>
            <person name="Sei K."/>
            <person name="Ike M."/>
        </authorList>
    </citation>
    <scope>NUCLEOTIDE SEQUENCE [LARGE SCALE GENOMIC DNA]</scope>
    <source>
        <strain evidence="15 16">OMI</strain>
    </source>
</reference>